<evidence type="ECO:0000313" key="4">
    <source>
        <dbReference type="Proteomes" id="UP000632766"/>
    </source>
</evidence>
<dbReference type="Proteomes" id="UP000632766">
    <property type="component" value="Unassembled WGS sequence"/>
</dbReference>
<keyword evidence="4" id="KW-1185">Reference proteome</keyword>
<accession>A0A8J7HUN1</accession>
<evidence type="ECO:0000256" key="1">
    <source>
        <dbReference type="SAM" id="Coils"/>
    </source>
</evidence>
<keyword evidence="2" id="KW-0812">Transmembrane</keyword>
<comment type="caution">
    <text evidence="3">The sequence shown here is derived from an EMBL/GenBank/DDBJ whole genome shotgun (WGS) entry which is preliminary data.</text>
</comment>
<organism evidence="3 4">
    <name type="scientific">Amazonocrinis nigriterrae CENA67</name>
    <dbReference type="NCBI Taxonomy" id="2794033"/>
    <lineage>
        <taxon>Bacteria</taxon>
        <taxon>Bacillati</taxon>
        <taxon>Cyanobacteriota</taxon>
        <taxon>Cyanophyceae</taxon>
        <taxon>Nostocales</taxon>
        <taxon>Nostocaceae</taxon>
        <taxon>Amazonocrinis</taxon>
        <taxon>Amazonocrinis nigriterrae</taxon>
    </lineage>
</organism>
<keyword evidence="1" id="KW-0175">Coiled coil</keyword>
<reference evidence="3 4" key="1">
    <citation type="journal article" date="2021" name="Int. J. Syst. Evol. Microbiol.">
        <title>Amazonocrinis nigriterrae gen. nov., sp. nov., Atlanticothrix silvestris gen. nov., sp. nov. and Dendronalium phyllosphericum gen. nov., sp. nov., nostocacean cyanobacteria from Brazilian environments.</title>
        <authorList>
            <person name="Alvarenga D.O."/>
            <person name="Andreote A.P.D."/>
            <person name="Branco L.H.Z."/>
            <person name="Delbaje E."/>
            <person name="Cruz R.B."/>
            <person name="Varani A.M."/>
            <person name="Fiore M.F."/>
        </authorList>
    </citation>
    <scope>NUCLEOTIDE SEQUENCE [LARGE SCALE GENOMIC DNA]</scope>
    <source>
        <strain evidence="3 4">CENA67</strain>
    </source>
</reference>
<sequence length="804" mass="86763">MVPPTTVSGQAALRELTELSRELKYYADGFKAAKQLKSKYAEIDQIKKGVKTATQSTKDLEKQFNPVKKKVEDAKKTLDNLFKKVPGRDNAEKAAKSGGSLAALLAVGGVAAITAIIAILQDKINSFNIESSEKLNAELSKTQTLAVNAALKAKSIEKELPRINEAIKTNELRANGIEKQLVPIREKANEALYETRQGRKILEGKIEEARKLGNNALYETRAGRTKLEQQIASIQTKVNQSLVAIGQGFQQQINTTIANIQRGLQQAQADNKKLSGDITALQKQPIKNTKIVENLPTIIEKTFAANQLTLKTIVEKIVNPVAKINEKWGVTVTPAVVTPATVTVADTGGVTVTPAVVTPATVRYADFSSSDIGQQVKKIAAAGDENQNKNISTVSSAVGNLSGAISGVAAEARDAKKVAFEALASKNFDPRVDFLTTKIKEVEKVNEEGNKRLGVIDSKLDKIIPTIAGIPIVVGKAADNIIKNIPTPGDIEKATTTGVCRSTQPGGCMNKALNDQSNNINNNTNNNSNNILDAINTGANATQLTLLETINTKLGDLLPGGISGTFARLWQTKQVDRIINILTLITTFHNAGMLSNNILQTLFSGIDNLSQAAGFKWKNEKGEETGFGGLISEWTSNFFKTIFGETTYNNINTTWNAANRTYQSVTNALWNIQGMFDSVRSIGELTVSYTGKIGNALKRGGALFEDAFPDMTEIITARTAAQAKWDAVLQNAQPIEDVVSAFSSVTGEIVSIGDNFNELKNQRDEFFKSKDDGEKAITALITGEKLASQVNQPINSADVQKSDD</sequence>
<feature type="transmembrane region" description="Helical" evidence="2">
    <location>
        <begin position="101"/>
        <end position="120"/>
    </location>
</feature>
<dbReference type="AlphaFoldDB" id="A0A8J7HUN1"/>
<keyword evidence="2" id="KW-0472">Membrane</keyword>
<protein>
    <submittedName>
        <fullName evidence="3">Uncharacterized protein</fullName>
    </submittedName>
</protein>
<dbReference type="RefSeq" id="WP_198125627.1">
    <property type="nucleotide sequence ID" value="NZ_JAECZC010000029.1"/>
</dbReference>
<dbReference type="EMBL" id="JAECZC010000029">
    <property type="protein sequence ID" value="MBH8563762.1"/>
    <property type="molecule type" value="Genomic_DNA"/>
</dbReference>
<evidence type="ECO:0000313" key="3">
    <source>
        <dbReference type="EMBL" id="MBH8563762.1"/>
    </source>
</evidence>
<gene>
    <name evidence="3" type="ORF">I8748_16450</name>
</gene>
<evidence type="ECO:0000256" key="2">
    <source>
        <dbReference type="SAM" id="Phobius"/>
    </source>
</evidence>
<keyword evidence="2" id="KW-1133">Transmembrane helix</keyword>
<proteinExistence type="predicted"/>
<name>A0A8J7HUN1_9NOST</name>
<feature type="coiled-coil region" evidence="1">
    <location>
        <begin position="257"/>
        <end position="284"/>
    </location>
</feature>